<proteinExistence type="inferred from homology"/>
<dbReference type="PANTHER" id="PTHR13245">
    <property type="entry name" value="RRP15-LIKE PROTEIN"/>
    <property type="match status" value="1"/>
</dbReference>
<comment type="caution">
    <text evidence="5">The sequence shown here is derived from an EMBL/GenBank/DDBJ whole genome shotgun (WGS) entry which is preliminary data.</text>
</comment>
<keyword evidence="6" id="KW-1185">Reference proteome</keyword>
<keyword evidence="3" id="KW-0175">Coiled coil</keyword>
<feature type="compositionally biased region" description="Acidic residues" evidence="4">
    <location>
        <begin position="49"/>
        <end position="68"/>
    </location>
</feature>
<reference evidence="5 6" key="1">
    <citation type="submission" date="2023-05" db="EMBL/GenBank/DDBJ databases">
        <title>B98-5 Cell Line De Novo Hybrid Assembly: An Optical Mapping Approach.</title>
        <authorList>
            <person name="Kananen K."/>
            <person name="Auerbach J.A."/>
            <person name="Kautto E."/>
            <person name="Blachly J.S."/>
        </authorList>
    </citation>
    <scope>NUCLEOTIDE SEQUENCE [LARGE SCALE GENOMIC DNA]</scope>
    <source>
        <strain evidence="5">B95-8</strain>
        <tissue evidence="5">Cell line</tissue>
    </source>
</reference>
<evidence type="ECO:0000256" key="2">
    <source>
        <dbReference type="ARBA" id="ARBA00017475"/>
    </source>
</evidence>
<feature type="region of interest" description="Disordered" evidence="4">
    <location>
        <begin position="49"/>
        <end position="74"/>
    </location>
</feature>
<dbReference type="Proteomes" id="UP001266305">
    <property type="component" value="Unassembled WGS sequence"/>
</dbReference>
<name>A0ABQ9TPW3_SAGOE</name>
<protein>
    <recommendedName>
        <fullName evidence="2">RRP15-like protein</fullName>
    </recommendedName>
</protein>
<feature type="coiled-coil region" evidence="3">
    <location>
        <begin position="93"/>
        <end position="120"/>
    </location>
</feature>
<dbReference type="PANTHER" id="PTHR13245:SF14">
    <property type="entry name" value="RRP15-LIKE PROTEIN"/>
    <property type="match status" value="1"/>
</dbReference>
<evidence type="ECO:0000256" key="4">
    <source>
        <dbReference type="SAM" id="MobiDB-lite"/>
    </source>
</evidence>
<gene>
    <name evidence="5" type="ORF">P7K49_035990</name>
</gene>
<dbReference type="EMBL" id="JASSZA010000020">
    <property type="protein sequence ID" value="KAK2086565.1"/>
    <property type="molecule type" value="Genomic_DNA"/>
</dbReference>
<accession>A0ABQ9TPW3</accession>
<evidence type="ECO:0000313" key="5">
    <source>
        <dbReference type="EMBL" id="KAK2086565.1"/>
    </source>
</evidence>
<dbReference type="InterPro" id="IPR012459">
    <property type="entry name" value="Rrp15"/>
</dbReference>
<evidence type="ECO:0000256" key="3">
    <source>
        <dbReference type="SAM" id="Coils"/>
    </source>
</evidence>
<evidence type="ECO:0000256" key="1">
    <source>
        <dbReference type="ARBA" id="ARBA00007462"/>
    </source>
</evidence>
<organism evidence="5 6">
    <name type="scientific">Saguinus oedipus</name>
    <name type="common">Cotton-top tamarin</name>
    <name type="synonym">Oedipomidas oedipus</name>
    <dbReference type="NCBI Taxonomy" id="9490"/>
    <lineage>
        <taxon>Eukaryota</taxon>
        <taxon>Metazoa</taxon>
        <taxon>Chordata</taxon>
        <taxon>Craniata</taxon>
        <taxon>Vertebrata</taxon>
        <taxon>Euteleostomi</taxon>
        <taxon>Mammalia</taxon>
        <taxon>Eutheria</taxon>
        <taxon>Euarchontoglires</taxon>
        <taxon>Primates</taxon>
        <taxon>Haplorrhini</taxon>
        <taxon>Platyrrhini</taxon>
        <taxon>Cebidae</taxon>
        <taxon>Callitrichinae</taxon>
        <taxon>Saguinus</taxon>
    </lineage>
</organism>
<evidence type="ECO:0000313" key="6">
    <source>
        <dbReference type="Proteomes" id="UP001266305"/>
    </source>
</evidence>
<sequence>MQFTAVRPCSSVSHQQLTVCISGSIVGGSITGRSGSEDDYFYSDEEAIEADNEGDAEPCDEENEDDAESNIGTNTGWADAMAKVLNKKTPESKPTILVKNKKLEKEKEKLKQERREKIKQSVVWNLYAFLGSSGDGRAGLWLPYTLSCTAWLNMLAALQALLLEA</sequence>
<comment type="similarity">
    <text evidence="1">Belongs to the RRP15 family.</text>
</comment>